<dbReference type="SUPFAM" id="SSF52096">
    <property type="entry name" value="ClpP/crotonase"/>
    <property type="match status" value="1"/>
</dbReference>
<dbReference type="Proteomes" id="UP001139409">
    <property type="component" value="Unassembled WGS sequence"/>
</dbReference>
<keyword evidence="1" id="KW-0812">Transmembrane</keyword>
<evidence type="ECO:0000313" key="2">
    <source>
        <dbReference type="EMBL" id="MCA6075055.1"/>
    </source>
</evidence>
<dbReference type="InterPro" id="IPR029045">
    <property type="entry name" value="ClpP/crotonase-like_dom_sf"/>
</dbReference>
<keyword evidence="5" id="KW-1185">Reference proteome</keyword>
<feature type="transmembrane region" description="Helical" evidence="1">
    <location>
        <begin position="7"/>
        <end position="28"/>
    </location>
</feature>
<name>A0A9X1HPY5_9BACT</name>
<dbReference type="EMBL" id="JAIXNE010000004">
    <property type="protein sequence ID" value="MCA6077360.1"/>
    <property type="molecule type" value="Genomic_DNA"/>
</dbReference>
<dbReference type="Gene3D" id="3.90.226.10">
    <property type="entry name" value="2-enoyl-CoA Hydratase, Chain A, domain 1"/>
    <property type="match status" value="2"/>
</dbReference>
<evidence type="ECO:0008006" key="6">
    <source>
        <dbReference type="Google" id="ProtNLM"/>
    </source>
</evidence>
<dbReference type="EMBL" id="JAIXNE010000002">
    <property type="protein sequence ID" value="MCA6075055.1"/>
    <property type="molecule type" value="Genomic_DNA"/>
</dbReference>
<gene>
    <name evidence="2" type="ORF">LDX50_09250</name>
    <name evidence="3" type="ORF">LDX50_15220</name>
    <name evidence="4" type="ORF">LDX50_20940</name>
</gene>
<evidence type="ECO:0000256" key="1">
    <source>
        <dbReference type="SAM" id="Phobius"/>
    </source>
</evidence>
<sequence>MKKVLKGLKWTILSLIFLVFLILVPLGLNKLYEKIQASFLTENEKRLEDIDRLEYIFKNEFSGYNVLPGRQSFDEQIEALRQAAAKEPLQSQEEFNIAVIKTVASFRDPHTNIMNKTSLVGPRFPFSLTWSEGNFYLMGGQVDPRTLGARVVRIGNMDSQEVFKKLSSYCNSPNEAGAAYFIGSIISSSEVLYHEGIIPDKNEVELEILQDGRLSTLTFQPLSENEIAGLTDYVRMNDKWDTDEIPLYQRNPEKNYWYTTIEDDNIFYLRYSACIAQGDIEAFWNEVFEKIHNTRPEKVVIDVRGNGGGDTQNHNSFLNRIAADTLINQYGKLYTLIDRGTGSAAVSFASDMERMTHTILVGEKTMDTPNTTSDPTFFTLPHAKIKMIVPSLYSLHSHLNDHRDAVIPDIPIPQNLEGEAYLHDEVLDSIGHIHLTDNAIYASLPENAGGNYIFSELRNLTIHPRDSVWYVTIDGLTEAPLFQNDTAYYTLRYGIRLEMLDSLGKELILHLHGSSLKLTGSGDALSIEKLISEGKYEEAEKNIRQLETEGRLPYYLERPYFQSRVYTTYNQQGFDNAYALNQLAKSFYPDDPVVYIVDFELYQYEGQSLKQFTSFFPVIGKLLKRYYRVITTDKVMNDEYNAFIGR</sequence>
<keyword evidence="1" id="KW-1133">Transmembrane helix</keyword>
<comment type="caution">
    <text evidence="2">The sequence shown here is derived from an EMBL/GenBank/DDBJ whole genome shotgun (WGS) entry which is preliminary data.</text>
</comment>
<organism evidence="2 5">
    <name type="scientific">Fulvivirga sedimenti</name>
    <dbReference type="NCBI Taxonomy" id="2879465"/>
    <lineage>
        <taxon>Bacteria</taxon>
        <taxon>Pseudomonadati</taxon>
        <taxon>Bacteroidota</taxon>
        <taxon>Cytophagia</taxon>
        <taxon>Cytophagales</taxon>
        <taxon>Fulvivirgaceae</taxon>
        <taxon>Fulvivirga</taxon>
    </lineage>
</organism>
<keyword evidence="1" id="KW-0472">Membrane</keyword>
<evidence type="ECO:0000313" key="5">
    <source>
        <dbReference type="Proteomes" id="UP001139409"/>
    </source>
</evidence>
<proteinExistence type="predicted"/>
<dbReference type="EMBL" id="JAIXNE010000003">
    <property type="protein sequence ID" value="MCA6076232.1"/>
    <property type="molecule type" value="Genomic_DNA"/>
</dbReference>
<reference evidence="2" key="1">
    <citation type="submission" date="2021-09" db="EMBL/GenBank/DDBJ databases">
        <title>Fulvivirga sp. isolated from coastal sediment.</title>
        <authorList>
            <person name="Yu H."/>
        </authorList>
    </citation>
    <scope>NUCLEOTIDE SEQUENCE</scope>
    <source>
        <strain evidence="2">1062</strain>
    </source>
</reference>
<dbReference type="AlphaFoldDB" id="A0A9X1HPY5"/>
<protein>
    <recommendedName>
        <fullName evidence="6">Tail specific protease domain-containing protein</fullName>
    </recommendedName>
</protein>
<evidence type="ECO:0000313" key="4">
    <source>
        <dbReference type="EMBL" id="MCA6077360.1"/>
    </source>
</evidence>
<evidence type="ECO:0000313" key="3">
    <source>
        <dbReference type="EMBL" id="MCA6076232.1"/>
    </source>
</evidence>
<accession>A0A9X1HPY5</accession>
<dbReference type="RefSeq" id="WP_225698161.1">
    <property type="nucleotide sequence ID" value="NZ_JAIXNE010000002.1"/>
</dbReference>